<sequence length="242" mass="26783">MHAEIHTQAVEYKDGDTVLEGFSAYDDSIQGKRPAVLIVHQWKGLSDYEKKRAEMLAKLGYSVFACDIYGKGIRPQDTKEAGALAGKYKSDRQLLRQRVNAGLEALKKQKFTDTKNVAAIGYCFGGTTVIELARSGADVKGVVSFHGALDSPKPEDGKNIKCKVLALHGADDPYVPAKDVAAFEDEMRDAKVDWQLVKFGGAVHSFTDWTAGTDNSKGAAYNEKADKRSWQYMQDFFNELFK</sequence>
<evidence type="ECO:0000313" key="2">
    <source>
        <dbReference type="EMBL" id="EEF60740.1"/>
    </source>
</evidence>
<protein>
    <submittedName>
        <fullName evidence="2">Dienelactone hydrolase</fullName>
    </submittedName>
</protein>
<dbReference type="STRING" id="320771.Cflav_PD3598"/>
<feature type="domain" description="Dienelactone hydrolase" evidence="1">
    <location>
        <begin position="28"/>
        <end position="240"/>
    </location>
</feature>
<evidence type="ECO:0000259" key="1">
    <source>
        <dbReference type="Pfam" id="PF01738"/>
    </source>
</evidence>
<keyword evidence="3" id="KW-1185">Reference proteome</keyword>
<evidence type="ECO:0000313" key="3">
    <source>
        <dbReference type="Proteomes" id="UP000003688"/>
    </source>
</evidence>
<dbReference type="InterPro" id="IPR029058">
    <property type="entry name" value="AB_hydrolase_fold"/>
</dbReference>
<dbReference type="PANTHER" id="PTHR22946">
    <property type="entry name" value="DIENELACTONE HYDROLASE DOMAIN-CONTAINING PROTEIN-RELATED"/>
    <property type="match status" value="1"/>
</dbReference>
<comment type="caution">
    <text evidence="2">The sequence shown here is derived from an EMBL/GenBank/DDBJ whole genome shotgun (WGS) entry which is preliminary data.</text>
</comment>
<accession>B9XHA5</accession>
<name>B9XHA5_PEDPL</name>
<proteinExistence type="predicted"/>
<keyword evidence="2" id="KW-0378">Hydrolase</keyword>
<dbReference type="EMBL" id="ABOX02000014">
    <property type="protein sequence ID" value="EEF60740.1"/>
    <property type="molecule type" value="Genomic_DNA"/>
</dbReference>
<organism evidence="2 3">
    <name type="scientific">Pedosphaera parvula (strain Ellin514)</name>
    <dbReference type="NCBI Taxonomy" id="320771"/>
    <lineage>
        <taxon>Bacteria</taxon>
        <taxon>Pseudomonadati</taxon>
        <taxon>Verrucomicrobiota</taxon>
        <taxon>Pedosphaerae</taxon>
        <taxon>Pedosphaerales</taxon>
        <taxon>Pedosphaeraceae</taxon>
        <taxon>Pedosphaera</taxon>
    </lineage>
</organism>
<dbReference type="AlphaFoldDB" id="B9XHA5"/>
<dbReference type="Gene3D" id="3.40.50.1820">
    <property type="entry name" value="alpha/beta hydrolase"/>
    <property type="match status" value="1"/>
</dbReference>
<dbReference type="SUPFAM" id="SSF53474">
    <property type="entry name" value="alpha/beta-Hydrolases"/>
    <property type="match status" value="1"/>
</dbReference>
<gene>
    <name evidence="2" type="ORF">Cflav_PD3598</name>
</gene>
<dbReference type="InterPro" id="IPR002925">
    <property type="entry name" value="Dienelactn_hydro"/>
</dbReference>
<reference evidence="2 3" key="1">
    <citation type="journal article" date="2011" name="J. Bacteriol.">
        <title>Genome sequence of 'Pedosphaera parvula' Ellin514, an aerobic Verrucomicrobial isolate from pasture soil.</title>
        <authorList>
            <person name="Kant R."/>
            <person name="van Passel M.W."/>
            <person name="Sangwan P."/>
            <person name="Palva A."/>
            <person name="Lucas S."/>
            <person name="Copeland A."/>
            <person name="Lapidus A."/>
            <person name="Glavina Del Rio T."/>
            <person name="Dalin E."/>
            <person name="Tice H."/>
            <person name="Bruce D."/>
            <person name="Goodwin L."/>
            <person name="Pitluck S."/>
            <person name="Chertkov O."/>
            <person name="Larimer F.W."/>
            <person name="Land M.L."/>
            <person name="Hauser L."/>
            <person name="Brettin T.S."/>
            <person name="Detter J.C."/>
            <person name="Han S."/>
            <person name="de Vos W.M."/>
            <person name="Janssen P.H."/>
            <person name="Smidt H."/>
        </authorList>
    </citation>
    <scope>NUCLEOTIDE SEQUENCE [LARGE SCALE GENOMIC DNA]</scope>
    <source>
        <strain evidence="2 3">Ellin514</strain>
    </source>
</reference>
<dbReference type="InterPro" id="IPR050261">
    <property type="entry name" value="FrsA_esterase"/>
</dbReference>
<dbReference type="Proteomes" id="UP000003688">
    <property type="component" value="Unassembled WGS sequence"/>
</dbReference>
<dbReference type="PANTHER" id="PTHR22946:SF0">
    <property type="entry name" value="DIENELACTONE HYDROLASE DOMAIN-CONTAINING PROTEIN"/>
    <property type="match status" value="1"/>
</dbReference>
<dbReference type="GO" id="GO:0016787">
    <property type="term" value="F:hydrolase activity"/>
    <property type="evidence" value="ECO:0007669"/>
    <property type="project" value="UniProtKB-KW"/>
</dbReference>
<dbReference type="Pfam" id="PF01738">
    <property type="entry name" value="DLH"/>
    <property type="match status" value="1"/>
</dbReference>